<dbReference type="Gene3D" id="3.30.420.10">
    <property type="entry name" value="Ribonuclease H-like superfamily/Ribonuclease H"/>
    <property type="match status" value="1"/>
</dbReference>
<sequence>MKVMIHDFETAGGPARRCGVVQLALLGGDLGTHGVFIEQWRSNHHYHPGVAIDPATTRVHGLTDADVADCPDYRRAIPAVYREAAQRGFDALTIGFGNSGFDNVIAARLGYRPRDVLDLAIPARRLKMGDGLASGSLGSTFQELTGKAPTGAHDALFDVQMTAALLPGLMARFGFHDVTAFIDWATTGQPLPGLKLRFGPWRGSRVEALDDDSLRQLVQRKTGDIDLKASLTAEYEYRGLAPLPAQGQLFQGGHD</sequence>
<dbReference type="SUPFAM" id="SSF53098">
    <property type="entry name" value="Ribonuclease H-like"/>
    <property type="match status" value="1"/>
</dbReference>
<organism evidence="1 2">
    <name type="scientific">Kushneria aurantia</name>
    <dbReference type="NCBI Taxonomy" id="504092"/>
    <lineage>
        <taxon>Bacteria</taxon>
        <taxon>Pseudomonadati</taxon>
        <taxon>Pseudomonadota</taxon>
        <taxon>Gammaproteobacteria</taxon>
        <taxon>Oceanospirillales</taxon>
        <taxon>Halomonadaceae</taxon>
        <taxon>Kushneria</taxon>
    </lineage>
</organism>
<dbReference type="InterPro" id="IPR036397">
    <property type="entry name" value="RNaseH_sf"/>
</dbReference>
<dbReference type="EMBL" id="JBHLVX010000013">
    <property type="protein sequence ID" value="MFC0267032.1"/>
    <property type="molecule type" value="Genomic_DNA"/>
</dbReference>
<reference evidence="1 2" key="1">
    <citation type="submission" date="2024-09" db="EMBL/GenBank/DDBJ databases">
        <authorList>
            <person name="Sun Q."/>
            <person name="Mori K."/>
        </authorList>
    </citation>
    <scope>NUCLEOTIDE SEQUENCE [LARGE SCALE GENOMIC DNA]</scope>
    <source>
        <strain evidence="1 2">CCM 7415</strain>
    </source>
</reference>
<dbReference type="CDD" id="cd06127">
    <property type="entry name" value="DEDDh"/>
    <property type="match status" value="1"/>
</dbReference>
<protein>
    <recommendedName>
        <fullName evidence="3">Exonuclease domain-containing protein</fullName>
    </recommendedName>
</protein>
<evidence type="ECO:0008006" key="3">
    <source>
        <dbReference type="Google" id="ProtNLM"/>
    </source>
</evidence>
<evidence type="ECO:0000313" key="1">
    <source>
        <dbReference type="EMBL" id="MFC0267032.1"/>
    </source>
</evidence>
<comment type="caution">
    <text evidence="1">The sequence shown here is derived from an EMBL/GenBank/DDBJ whole genome shotgun (WGS) entry which is preliminary data.</text>
</comment>
<keyword evidence="2" id="KW-1185">Reference proteome</keyword>
<proteinExistence type="predicted"/>
<dbReference type="InterPro" id="IPR012337">
    <property type="entry name" value="RNaseH-like_sf"/>
</dbReference>
<dbReference type="RefSeq" id="WP_019949870.1">
    <property type="nucleotide sequence ID" value="NZ_JBHLVX010000013.1"/>
</dbReference>
<dbReference type="Proteomes" id="UP001589814">
    <property type="component" value="Unassembled WGS sequence"/>
</dbReference>
<gene>
    <name evidence="1" type="ORF">ACFFHW_03285</name>
</gene>
<name>A0ABV6G052_9GAMM</name>
<evidence type="ECO:0000313" key="2">
    <source>
        <dbReference type="Proteomes" id="UP001589814"/>
    </source>
</evidence>
<accession>A0ABV6G052</accession>